<dbReference type="GeneID" id="93089930"/>
<dbReference type="InterPro" id="IPR000531">
    <property type="entry name" value="Beta-barrel_TonB"/>
</dbReference>
<dbReference type="Gene3D" id="2.170.130.10">
    <property type="entry name" value="TonB-dependent receptor, plug domain"/>
    <property type="match status" value="1"/>
</dbReference>
<dbReference type="PANTHER" id="PTHR30069">
    <property type="entry name" value="TONB-DEPENDENT OUTER MEMBRANE RECEPTOR"/>
    <property type="match status" value="1"/>
</dbReference>
<dbReference type="AlphaFoldDB" id="A0A381DKQ0"/>
<evidence type="ECO:0000256" key="1">
    <source>
        <dbReference type="ARBA" id="ARBA00004571"/>
    </source>
</evidence>
<evidence type="ECO:0000256" key="5">
    <source>
        <dbReference type="ARBA" id="ARBA00023077"/>
    </source>
</evidence>
<evidence type="ECO:0000256" key="7">
    <source>
        <dbReference type="ARBA" id="ARBA00023237"/>
    </source>
</evidence>
<reference evidence="12 13" key="1">
    <citation type="submission" date="2018-06" db="EMBL/GenBank/DDBJ databases">
        <authorList>
            <consortium name="Pathogen Informatics"/>
            <person name="Doyle S."/>
        </authorList>
    </citation>
    <scope>NUCLEOTIDE SEQUENCE [LARGE SCALE GENOMIC DNA]</scope>
    <source>
        <strain evidence="12 13">NCTC12475</strain>
    </source>
</reference>
<dbReference type="OrthoDB" id="6046653at2"/>
<feature type="domain" description="TonB-dependent receptor-like beta-barrel" evidence="10">
    <location>
        <begin position="248"/>
        <end position="704"/>
    </location>
</feature>
<dbReference type="InterPro" id="IPR039426">
    <property type="entry name" value="TonB-dep_rcpt-like"/>
</dbReference>
<dbReference type="PANTHER" id="PTHR30069:SF50">
    <property type="entry name" value="TONB-DEPENDENT RECEPTOR HI_1217-RELATED"/>
    <property type="match status" value="1"/>
</dbReference>
<dbReference type="Proteomes" id="UP000254920">
    <property type="component" value="Unassembled WGS sequence"/>
</dbReference>
<comment type="similarity">
    <text evidence="8 9">Belongs to the TonB-dependent receptor family.</text>
</comment>
<dbReference type="STRING" id="32024.GCA_000788295_01690"/>
<dbReference type="GO" id="GO:0015344">
    <property type="term" value="F:siderophore uptake transmembrane transporter activity"/>
    <property type="evidence" value="ECO:0007669"/>
    <property type="project" value="TreeGrafter"/>
</dbReference>
<evidence type="ECO:0000256" key="3">
    <source>
        <dbReference type="ARBA" id="ARBA00022452"/>
    </source>
</evidence>
<evidence type="ECO:0000259" key="11">
    <source>
        <dbReference type="Pfam" id="PF07715"/>
    </source>
</evidence>
<keyword evidence="6 8" id="KW-0472">Membrane</keyword>
<evidence type="ECO:0000256" key="6">
    <source>
        <dbReference type="ARBA" id="ARBA00023136"/>
    </source>
</evidence>
<keyword evidence="7 8" id="KW-0998">Cell outer membrane</keyword>
<evidence type="ECO:0000256" key="4">
    <source>
        <dbReference type="ARBA" id="ARBA00022692"/>
    </source>
</evidence>
<sequence>MRLFGCLKLFSFFVIVNYVYANELKFDALDVSGSEISSEVKPFVTPGAVSHRSDISDNTQSLDSIVRSMPGSYTNTDQSQGTLQVNLRGVTGLGRVNTTIDGVTQTFFGTAADNGKFHLGQGTLGSSSFGAPIDQNFIVGVDIEKGTFSGGNGGLMGSANFRTIGVDDVVRDGNIFGFYGKYSYGSNKIGPNYMGTLASKVELEDDASLGFLFGYSGKKISQNYKTGNGDNIGGLNHEDDDGENEYISPFDPKSLTQRPKGYLSKIEFAPNSENKAILTYRGYKNDLAGRDITNNSYQLNYNYNPYSDFINFDLLLAYNDGKQKYSKDGTIYSNPHLTKDGNLVANNKAFTFDMSNTFLYKIVDIDARSKFGLNYLNNEYKNNLEDGGESANWSAEATPFQPRGKGKNTTLYLDNEFKYDIFTLSSNLNLYRWNLNGHKPECYRNPNCFPKAAVDIDKDGTEFNYSLIGSLNLHDLFSPFLSYSKTTRPPTPQEMFFADSFGDGVNPFLKPEEAKTWQIGFNSYKDDLFAQDDKFGFKALYYNTKVDDFIYNRSFADDKANRWTLHLNHYDEVYFKGYEVELNYDMNILYIIASYSYQKSNQPINETYGNDMFGLGKITELPRDYATIDLGTRFFNKKLNIGMIAKYTGKAKRVDRDSDARVDEDDSLSQRKSQDLPSIPTVYDLYAIYKPNDKFTFKFEVQNLTDKNYMDALNAYNSAEPEILDKNENDIYLFPNKARGRTFLASFSYRF</sequence>
<name>A0A381DKQ0_9BACT</name>
<dbReference type="InterPro" id="IPR037066">
    <property type="entry name" value="Plug_dom_sf"/>
</dbReference>
<keyword evidence="2 8" id="KW-0813">Transport</keyword>
<dbReference type="Pfam" id="PF07715">
    <property type="entry name" value="Plug"/>
    <property type="match status" value="1"/>
</dbReference>
<keyword evidence="4 8" id="KW-0812">Transmembrane</keyword>
<organism evidence="12 13">
    <name type="scientific">Campylobacter sputorum subsp. sputorum</name>
    <dbReference type="NCBI Taxonomy" id="32024"/>
    <lineage>
        <taxon>Bacteria</taxon>
        <taxon>Pseudomonadati</taxon>
        <taxon>Campylobacterota</taxon>
        <taxon>Epsilonproteobacteria</taxon>
        <taxon>Campylobacterales</taxon>
        <taxon>Campylobacteraceae</taxon>
        <taxon>Campylobacter</taxon>
    </lineage>
</organism>
<evidence type="ECO:0000313" key="12">
    <source>
        <dbReference type="EMBL" id="SUX11061.1"/>
    </source>
</evidence>
<comment type="subcellular location">
    <subcellularLocation>
        <location evidence="1 8">Cell outer membrane</location>
        <topology evidence="1 8">Multi-pass membrane protein</topology>
    </subcellularLocation>
</comment>
<dbReference type="EMBL" id="UFVD01000001">
    <property type="protein sequence ID" value="SUX11061.1"/>
    <property type="molecule type" value="Genomic_DNA"/>
</dbReference>
<dbReference type="SUPFAM" id="SSF56935">
    <property type="entry name" value="Porins"/>
    <property type="match status" value="1"/>
</dbReference>
<dbReference type="InterPro" id="IPR012910">
    <property type="entry name" value="Plug_dom"/>
</dbReference>
<dbReference type="GO" id="GO:0009279">
    <property type="term" value="C:cell outer membrane"/>
    <property type="evidence" value="ECO:0007669"/>
    <property type="project" value="UniProtKB-SubCell"/>
</dbReference>
<proteinExistence type="inferred from homology"/>
<keyword evidence="3 8" id="KW-1134">Transmembrane beta strand</keyword>
<accession>A0A381DKQ0</accession>
<keyword evidence="13" id="KW-1185">Reference proteome</keyword>
<evidence type="ECO:0000256" key="2">
    <source>
        <dbReference type="ARBA" id="ARBA00022448"/>
    </source>
</evidence>
<feature type="domain" description="TonB-dependent receptor plug" evidence="11">
    <location>
        <begin position="49"/>
        <end position="149"/>
    </location>
</feature>
<keyword evidence="5 9" id="KW-0798">TonB box</keyword>
<evidence type="ECO:0000256" key="9">
    <source>
        <dbReference type="RuleBase" id="RU003357"/>
    </source>
</evidence>
<dbReference type="Gene3D" id="2.40.170.20">
    <property type="entry name" value="TonB-dependent receptor, beta-barrel domain"/>
    <property type="match status" value="1"/>
</dbReference>
<evidence type="ECO:0000313" key="13">
    <source>
        <dbReference type="Proteomes" id="UP000254920"/>
    </source>
</evidence>
<evidence type="ECO:0000256" key="8">
    <source>
        <dbReference type="PROSITE-ProRule" id="PRU01360"/>
    </source>
</evidence>
<protein>
    <submittedName>
        <fullName evidence="12">Outer membrane siderophore receptor</fullName>
    </submittedName>
</protein>
<dbReference type="RefSeq" id="WP_089181839.1">
    <property type="nucleotide sequence ID" value="NZ_CP043427.1"/>
</dbReference>
<keyword evidence="12" id="KW-0675">Receptor</keyword>
<dbReference type="Pfam" id="PF00593">
    <property type="entry name" value="TonB_dep_Rec_b-barrel"/>
    <property type="match status" value="1"/>
</dbReference>
<dbReference type="PROSITE" id="PS52016">
    <property type="entry name" value="TONB_DEPENDENT_REC_3"/>
    <property type="match status" value="1"/>
</dbReference>
<dbReference type="InterPro" id="IPR036942">
    <property type="entry name" value="Beta-barrel_TonB_sf"/>
</dbReference>
<gene>
    <name evidence="12" type="ORF">NCTC12475_01276</name>
</gene>
<evidence type="ECO:0000259" key="10">
    <source>
        <dbReference type="Pfam" id="PF00593"/>
    </source>
</evidence>
<dbReference type="GO" id="GO:0044718">
    <property type="term" value="P:siderophore transmembrane transport"/>
    <property type="evidence" value="ECO:0007669"/>
    <property type="project" value="TreeGrafter"/>
</dbReference>